<name>A0A2T0ULA6_9ACTN</name>
<keyword evidence="2" id="KW-1185">Reference proteome</keyword>
<dbReference type="RefSeq" id="WP_106364700.1">
    <property type="nucleotide sequence ID" value="NZ_PVTJ01000005.1"/>
</dbReference>
<dbReference type="Gene3D" id="1.10.10.1150">
    <property type="entry name" value="Coenzyme PQQ synthesis protein D (PqqD)"/>
    <property type="match status" value="1"/>
</dbReference>
<protein>
    <submittedName>
        <fullName evidence="1">Coenzyme PQQ synthesis protein D (PqqD)</fullName>
    </submittedName>
</protein>
<dbReference type="OrthoDB" id="4244011at2"/>
<organism evidence="1 2">
    <name type="scientific">Glycomyces artemisiae</name>
    <dbReference type="NCBI Taxonomy" id="1076443"/>
    <lineage>
        <taxon>Bacteria</taxon>
        <taxon>Bacillati</taxon>
        <taxon>Actinomycetota</taxon>
        <taxon>Actinomycetes</taxon>
        <taxon>Glycomycetales</taxon>
        <taxon>Glycomycetaceae</taxon>
        <taxon>Glycomyces</taxon>
    </lineage>
</organism>
<accession>A0A2T0ULA6</accession>
<evidence type="ECO:0000313" key="2">
    <source>
        <dbReference type="Proteomes" id="UP000238176"/>
    </source>
</evidence>
<dbReference type="Proteomes" id="UP000238176">
    <property type="component" value="Unassembled WGS sequence"/>
</dbReference>
<dbReference type="Pfam" id="PF05402">
    <property type="entry name" value="PqqD"/>
    <property type="match status" value="1"/>
</dbReference>
<dbReference type="EMBL" id="PVTJ01000005">
    <property type="protein sequence ID" value="PRY58638.1"/>
    <property type="molecule type" value="Genomic_DNA"/>
</dbReference>
<dbReference type="InterPro" id="IPR041881">
    <property type="entry name" value="PqqD_sf"/>
</dbReference>
<comment type="caution">
    <text evidence="1">The sequence shown here is derived from an EMBL/GenBank/DDBJ whole genome shotgun (WGS) entry which is preliminary data.</text>
</comment>
<dbReference type="AlphaFoldDB" id="A0A2T0ULA6"/>
<evidence type="ECO:0000313" key="1">
    <source>
        <dbReference type="EMBL" id="PRY58638.1"/>
    </source>
</evidence>
<gene>
    <name evidence="1" type="ORF">B0I28_105353</name>
</gene>
<dbReference type="InterPro" id="IPR008792">
    <property type="entry name" value="PQQD"/>
</dbReference>
<proteinExistence type="predicted"/>
<sequence>MGSLTPESRPLRVDDVVYFPHDGEVLLHHLDSGQYYRLNAVAGEVWELCEGTLSIADIADRIVEAFEADAEQVVKDVNSLIQELHDEECVVLA</sequence>
<reference evidence="1 2" key="1">
    <citation type="submission" date="2018-03" db="EMBL/GenBank/DDBJ databases">
        <title>Genomic Encyclopedia of Type Strains, Phase III (KMG-III): the genomes of soil and plant-associated and newly described type strains.</title>
        <authorList>
            <person name="Whitman W."/>
        </authorList>
    </citation>
    <scope>NUCLEOTIDE SEQUENCE [LARGE SCALE GENOMIC DNA]</scope>
    <source>
        <strain evidence="1 2">CGMCC 4.7067</strain>
    </source>
</reference>